<dbReference type="RefSeq" id="WP_310010489.1">
    <property type="nucleotide sequence ID" value="NZ_JAVDQT010000001.1"/>
</dbReference>
<name>A0ABU1M5E8_9HYPH</name>
<accession>A0ABU1M5E8</accession>
<evidence type="ECO:0008006" key="3">
    <source>
        <dbReference type="Google" id="ProtNLM"/>
    </source>
</evidence>
<protein>
    <recommendedName>
        <fullName evidence="3">DUF1385 domain-containing protein</fullName>
    </recommendedName>
</protein>
<evidence type="ECO:0000313" key="2">
    <source>
        <dbReference type="Proteomes" id="UP001184614"/>
    </source>
</evidence>
<gene>
    <name evidence="1" type="ORF">J2782_000995</name>
</gene>
<reference evidence="1 2" key="1">
    <citation type="submission" date="2023-07" db="EMBL/GenBank/DDBJ databases">
        <title>Sorghum-associated microbial communities from plants grown in Nebraska, USA.</title>
        <authorList>
            <person name="Schachtman D."/>
        </authorList>
    </citation>
    <scope>NUCLEOTIDE SEQUENCE [LARGE SCALE GENOMIC DNA]</scope>
    <source>
        <strain evidence="1 2">DS1730</strain>
    </source>
</reference>
<dbReference type="Proteomes" id="UP001184614">
    <property type="component" value="Unassembled WGS sequence"/>
</dbReference>
<comment type="caution">
    <text evidence="1">The sequence shown here is derived from an EMBL/GenBank/DDBJ whole genome shotgun (WGS) entry which is preliminary data.</text>
</comment>
<sequence length="86" mass="9567">MKISSNGRFLTVAGTRAGISICKGPWVAGVPAELIKLRPRGRSRFPECMTEALKIENNSDMREDYFEADSIRLMPGHPLYEAARNA</sequence>
<dbReference type="EMBL" id="JAVDQT010000001">
    <property type="protein sequence ID" value="MDR6431290.1"/>
    <property type="molecule type" value="Genomic_DNA"/>
</dbReference>
<organism evidence="1 2">
    <name type="scientific">Brucella pseudogrignonensis</name>
    <dbReference type="NCBI Taxonomy" id="419475"/>
    <lineage>
        <taxon>Bacteria</taxon>
        <taxon>Pseudomonadati</taxon>
        <taxon>Pseudomonadota</taxon>
        <taxon>Alphaproteobacteria</taxon>
        <taxon>Hyphomicrobiales</taxon>
        <taxon>Brucellaceae</taxon>
        <taxon>Brucella/Ochrobactrum group</taxon>
        <taxon>Brucella</taxon>
    </lineage>
</organism>
<keyword evidence="2" id="KW-1185">Reference proteome</keyword>
<proteinExistence type="predicted"/>
<evidence type="ECO:0000313" key="1">
    <source>
        <dbReference type="EMBL" id="MDR6431290.1"/>
    </source>
</evidence>